<reference evidence="3" key="1">
    <citation type="submission" date="2017-08" db="EMBL/GenBank/DDBJ databases">
        <authorList>
            <person name="Polle J.E."/>
            <person name="Barry K."/>
            <person name="Cushman J."/>
            <person name="Schmutz J."/>
            <person name="Tran D."/>
            <person name="Hathwaick L.T."/>
            <person name="Yim W.C."/>
            <person name="Jenkins J."/>
            <person name="Mckie-Krisberg Z.M."/>
            <person name="Prochnik S."/>
            <person name="Lindquist E."/>
            <person name="Dockter R.B."/>
            <person name="Adam C."/>
            <person name="Molina H."/>
            <person name="Bunkerborg J."/>
            <person name="Jin E."/>
            <person name="Buchheim M."/>
            <person name="Magnuson J."/>
        </authorList>
    </citation>
    <scope>NUCLEOTIDE SEQUENCE</scope>
    <source>
        <strain evidence="3">CCAP 19/18</strain>
    </source>
</reference>
<comment type="similarity">
    <text evidence="1">Belongs to the HesB/IscA family.</text>
</comment>
<name>A0ABQ7GDH1_DUNSA</name>
<gene>
    <name evidence="3" type="ORF">DUNSADRAFT_11395</name>
</gene>
<evidence type="ECO:0000256" key="1">
    <source>
        <dbReference type="ARBA" id="ARBA00006718"/>
    </source>
</evidence>
<evidence type="ECO:0000313" key="3">
    <source>
        <dbReference type="EMBL" id="KAF5832650.1"/>
    </source>
</evidence>
<dbReference type="Gene3D" id="2.60.300.12">
    <property type="entry name" value="HesB-like domain"/>
    <property type="match status" value="1"/>
</dbReference>
<dbReference type="PANTHER" id="PTHR10072">
    <property type="entry name" value="IRON-SULFUR CLUSTER ASSEMBLY PROTEIN"/>
    <property type="match status" value="1"/>
</dbReference>
<dbReference type="Pfam" id="PF01521">
    <property type="entry name" value="Fe-S_biosyn"/>
    <property type="match status" value="1"/>
</dbReference>
<dbReference type="NCBIfam" id="TIGR00049">
    <property type="entry name" value="iron-sulfur cluster assembly accessory protein"/>
    <property type="match status" value="1"/>
</dbReference>
<dbReference type="InterPro" id="IPR016092">
    <property type="entry name" value="ATAP"/>
</dbReference>
<dbReference type="Proteomes" id="UP000815325">
    <property type="component" value="Unassembled WGS sequence"/>
</dbReference>
<dbReference type="SUPFAM" id="SSF89360">
    <property type="entry name" value="HesB-like domain"/>
    <property type="match status" value="1"/>
</dbReference>
<dbReference type="InterPro" id="IPR000361">
    <property type="entry name" value="ATAP_core_dom"/>
</dbReference>
<dbReference type="PROSITE" id="PS01152">
    <property type="entry name" value="HESB"/>
    <property type="match status" value="1"/>
</dbReference>
<comment type="caution">
    <text evidence="3">The sequence shown here is derived from an EMBL/GenBank/DDBJ whole genome shotgun (WGS) entry which is preliminary data.</text>
</comment>
<sequence>MRPSLVALAAAVKQAAKPAAEQAQAAAPKPARPSPRIKKQALELSDEAAARIKQLLEARQMEYLRVGVKKRGCSGLSYTLNYAENKGKFDELVDSKGVKLLIEPTAVMHLLGTRMNFVEDKLKSEFQFENPNSKGSCGCGESFTT</sequence>
<dbReference type="InterPro" id="IPR017870">
    <property type="entry name" value="FeS_cluster_insertion_CS"/>
</dbReference>
<dbReference type="InterPro" id="IPR035903">
    <property type="entry name" value="HesB-like_dom_sf"/>
</dbReference>
<dbReference type="InterPro" id="IPR050322">
    <property type="entry name" value="Fe-S_cluster_asmbl/transfer"/>
</dbReference>
<feature type="domain" description="Core" evidence="2">
    <location>
        <begin position="42"/>
        <end position="141"/>
    </location>
</feature>
<protein>
    <submittedName>
        <fullName evidence="3">Iron-sulfur cluster assembly protein IscA</fullName>
    </submittedName>
</protein>
<organism evidence="3 4">
    <name type="scientific">Dunaliella salina</name>
    <name type="common">Green alga</name>
    <name type="synonym">Protococcus salinus</name>
    <dbReference type="NCBI Taxonomy" id="3046"/>
    <lineage>
        <taxon>Eukaryota</taxon>
        <taxon>Viridiplantae</taxon>
        <taxon>Chlorophyta</taxon>
        <taxon>core chlorophytes</taxon>
        <taxon>Chlorophyceae</taxon>
        <taxon>CS clade</taxon>
        <taxon>Chlamydomonadales</taxon>
        <taxon>Dunaliellaceae</taxon>
        <taxon>Dunaliella</taxon>
    </lineage>
</organism>
<proteinExistence type="inferred from homology"/>
<evidence type="ECO:0000313" key="4">
    <source>
        <dbReference type="Proteomes" id="UP000815325"/>
    </source>
</evidence>
<dbReference type="EMBL" id="MU069858">
    <property type="protein sequence ID" value="KAF5832650.1"/>
    <property type="molecule type" value="Genomic_DNA"/>
</dbReference>
<dbReference type="PANTHER" id="PTHR10072:SF41">
    <property type="entry name" value="IRON-SULFUR CLUSTER ASSEMBLY 1 HOMOLOG, MITOCHONDRIAL"/>
    <property type="match status" value="1"/>
</dbReference>
<accession>A0ABQ7GDH1</accession>
<keyword evidence="4" id="KW-1185">Reference proteome</keyword>
<evidence type="ECO:0000259" key="2">
    <source>
        <dbReference type="Pfam" id="PF01521"/>
    </source>
</evidence>